<evidence type="ECO:0000256" key="4">
    <source>
        <dbReference type="ARBA" id="ARBA00022960"/>
    </source>
</evidence>
<dbReference type="PIRSF" id="PIRSF002869">
    <property type="entry name" value="MviN"/>
    <property type="match status" value="1"/>
</dbReference>
<evidence type="ECO:0000256" key="1">
    <source>
        <dbReference type="ARBA" id="ARBA00004651"/>
    </source>
</evidence>
<feature type="transmembrane region" description="Helical" evidence="10">
    <location>
        <begin position="485"/>
        <end position="506"/>
    </location>
</feature>
<keyword evidence="10 11" id="KW-0961">Cell wall biogenesis/degradation</keyword>
<comment type="subcellular location">
    <subcellularLocation>
        <location evidence="10">Cell inner membrane</location>
        <topology evidence="10">Multi-pass membrane protein</topology>
    </subcellularLocation>
    <subcellularLocation>
        <location evidence="1">Cell membrane</location>
        <topology evidence="1">Multi-pass membrane protein</topology>
    </subcellularLocation>
</comment>
<name>A0ABW0MBR4_9BURK</name>
<accession>A0ABW0MBR4</accession>
<keyword evidence="13" id="KW-1185">Reference proteome</keyword>
<keyword evidence="3 10" id="KW-0812">Transmembrane</keyword>
<dbReference type="CDD" id="cd13123">
    <property type="entry name" value="MATE_MurJ_like"/>
    <property type="match status" value="1"/>
</dbReference>
<comment type="caution">
    <text evidence="12">The sequence shown here is derived from an EMBL/GenBank/DDBJ whole genome shotgun (WGS) entry which is preliminary data.</text>
</comment>
<evidence type="ECO:0000256" key="8">
    <source>
        <dbReference type="ARBA" id="ARBA00060041"/>
    </source>
</evidence>
<feature type="transmembrane region" description="Helical" evidence="10">
    <location>
        <begin position="240"/>
        <end position="258"/>
    </location>
</feature>
<feature type="transmembrane region" description="Helical" evidence="10">
    <location>
        <begin position="387"/>
        <end position="405"/>
    </location>
</feature>
<evidence type="ECO:0000256" key="11">
    <source>
        <dbReference type="PIRNR" id="PIRNR002869"/>
    </source>
</evidence>
<dbReference type="Pfam" id="PF03023">
    <property type="entry name" value="MurJ"/>
    <property type="match status" value="1"/>
</dbReference>
<evidence type="ECO:0000256" key="7">
    <source>
        <dbReference type="ARBA" id="ARBA00023136"/>
    </source>
</evidence>
<evidence type="ECO:0000256" key="2">
    <source>
        <dbReference type="ARBA" id="ARBA00022475"/>
    </source>
</evidence>
<feature type="transmembrane region" description="Helical" evidence="10">
    <location>
        <begin position="445"/>
        <end position="465"/>
    </location>
</feature>
<dbReference type="RefSeq" id="WP_378998169.1">
    <property type="nucleotide sequence ID" value="NZ_JBHSMT010000026.1"/>
</dbReference>
<dbReference type="NCBIfam" id="TIGR01695">
    <property type="entry name" value="murJ_mviN"/>
    <property type="match status" value="1"/>
</dbReference>
<evidence type="ECO:0000256" key="6">
    <source>
        <dbReference type="ARBA" id="ARBA00022989"/>
    </source>
</evidence>
<organism evidence="12 13">
    <name type="scientific">Paraherbaspirillum soli</name>
    <dbReference type="NCBI Taxonomy" id="631222"/>
    <lineage>
        <taxon>Bacteria</taxon>
        <taxon>Pseudomonadati</taxon>
        <taxon>Pseudomonadota</taxon>
        <taxon>Betaproteobacteria</taxon>
        <taxon>Burkholderiales</taxon>
        <taxon>Oxalobacteraceae</taxon>
        <taxon>Paraherbaspirillum</taxon>
    </lineage>
</organism>
<evidence type="ECO:0000313" key="13">
    <source>
        <dbReference type="Proteomes" id="UP001596045"/>
    </source>
</evidence>
<feature type="transmembrane region" description="Helical" evidence="10">
    <location>
        <begin position="134"/>
        <end position="154"/>
    </location>
</feature>
<dbReference type="InterPro" id="IPR051050">
    <property type="entry name" value="Lipid_II_flippase_MurJ/MviN"/>
</dbReference>
<feature type="transmembrane region" description="Helical" evidence="10">
    <location>
        <begin position="317"/>
        <end position="337"/>
    </location>
</feature>
<dbReference type="InterPro" id="IPR004268">
    <property type="entry name" value="MurJ"/>
</dbReference>
<feature type="transmembrane region" description="Helical" evidence="10">
    <location>
        <begin position="161"/>
        <end position="180"/>
    </location>
</feature>
<evidence type="ECO:0000256" key="3">
    <source>
        <dbReference type="ARBA" id="ARBA00022692"/>
    </source>
</evidence>
<feature type="transmembrane region" description="Helical" evidence="10">
    <location>
        <begin position="411"/>
        <end position="433"/>
    </location>
</feature>
<keyword evidence="10 11" id="KW-0813">Transport</keyword>
<feature type="transmembrane region" description="Helical" evidence="10">
    <location>
        <begin position="357"/>
        <end position="375"/>
    </location>
</feature>
<dbReference type="Proteomes" id="UP001596045">
    <property type="component" value="Unassembled WGS sequence"/>
</dbReference>
<evidence type="ECO:0000256" key="5">
    <source>
        <dbReference type="ARBA" id="ARBA00022984"/>
    </source>
</evidence>
<dbReference type="PANTHER" id="PTHR47019:SF1">
    <property type="entry name" value="LIPID II FLIPPASE MURJ"/>
    <property type="match status" value="1"/>
</dbReference>
<keyword evidence="4 10" id="KW-0133">Cell shape</keyword>
<sequence>MNLHKTLATVSGMTMLSRVAGLIREILFARAFGASAYTDAFNIAFRIPNLLRRLFAEGAFSQAFVPILGEYKNQKGDAATKELVDHVATVLSLAMLATCIIGILATPVLVYFLATGLKDNQDAFHASVVMTRIMFPYIGFMSFVALAGGILNTWREFKIPAFTSVLLNLAFIVASLFVAPYLQQPIYAMAFAVLVGGILQVAIQVPALRKIGMLPRISLNPMIGLRDVGVQRVLKKMGPAVFAVSAAQISLMINTNIASRLEHGSVSWLSYGDRLMEFPTALLGVALGTILLPSLSKANADNDRAEYSSLLDWGLRLTFLLALPSAVGLATLSIPLTSTLFQHGKFDANSVTMTSKILIAYGVGLIGLIVVKILAPGFYAKQDIRTPVKIAIGVLLATQAMNYLFVPIFKVAGLALSISIGACLNAGFLLWSLLRRQIYKPEKGWGLYLVRLVGALFLMAAVALWSAGQFDWTGPHTSSLARTGALLVVMAACGATYFGALLIMGFRFREFIRVAR</sequence>
<reference evidence="13" key="1">
    <citation type="journal article" date="2019" name="Int. J. Syst. Evol. Microbiol.">
        <title>The Global Catalogue of Microorganisms (GCM) 10K type strain sequencing project: providing services to taxonomists for standard genome sequencing and annotation.</title>
        <authorList>
            <consortium name="The Broad Institute Genomics Platform"/>
            <consortium name="The Broad Institute Genome Sequencing Center for Infectious Disease"/>
            <person name="Wu L."/>
            <person name="Ma J."/>
        </authorList>
    </citation>
    <scope>NUCLEOTIDE SEQUENCE [LARGE SCALE GENOMIC DNA]</scope>
    <source>
        <strain evidence="13">JCM 17066</strain>
    </source>
</reference>
<evidence type="ECO:0000256" key="10">
    <source>
        <dbReference type="HAMAP-Rule" id="MF_02078"/>
    </source>
</evidence>
<dbReference type="PRINTS" id="PR01806">
    <property type="entry name" value="VIRFACTRMVIN"/>
</dbReference>
<gene>
    <name evidence="10 12" type="primary">murJ</name>
    <name evidence="12" type="ORF">ACFPM8_13950</name>
</gene>
<dbReference type="EMBL" id="JBHSMT010000026">
    <property type="protein sequence ID" value="MFC5475060.1"/>
    <property type="molecule type" value="Genomic_DNA"/>
</dbReference>
<comment type="similarity">
    <text evidence="9 10 11">Belongs to the MurJ/MviN family.</text>
</comment>
<keyword evidence="7 10" id="KW-0472">Membrane</keyword>
<comment type="function">
    <text evidence="8 10 11">Involved in peptidoglycan biosynthesis. Transports lipid-linked peptidoglycan precursors from the inner to the outer leaflet of the cytoplasmic membrane.</text>
</comment>
<keyword evidence="5 10" id="KW-0573">Peptidoglycan synthesis</keyword>
<evidence type="ECO:0000313" key="12">
    <source>
        <dbReference type="EMBL" id="MFC5475060.1"/>
    </source>
</evidence>
<dbReference type="PANTHER" id="PTHR47019">
    <property type="entry name" value="LIPID II FLIPPASE MURJ"/>
    <property type="match status" value="1"/>
</dbReference>
<keyword evidence="10" id="KW-0997">Cell inner membrane</keyword>
<proteinExistence type="inferred from homology"/>
<feature type="transmembrane region" description="Helical" evidence="10">
    <location>
        <begin position="90"/>
        <end position="114"/>
    </location>
</feature>
<dbReference type="HAMAP" id="MF_02078">
    <property type="entry name" value="MurJ_MviN"/>
    <property type="match status" value="1"/>
</dbReference>
<feature type="transmembrane region" description="Helical" evidence="10">
    <location>
        <begin position="278"/>
        <end position="296"/>
    </location>
</feature>
<keyword evidence="6 10" id="KW-1133">Transmembrane helix</keyword>
<keyword evidence="2 10" id="KW-1003">Cell membrane</keyword>
<feature type="transmembrane region" description="Helical" evidence="10">
    <location>
        <begin position="186"/>
        <end position="208"/>
    </location>
</feature>
<protein>
    <recommendedName>
        <fullName evidence="10">Probable lipid II flippase MurJ</fullName>
    </recommendedName>
</protein>
<evidence type="ECO:0000256" key="9">
    <source>
        <dbReference type="ARBA" id="ARBA00061532"/>
    </source>
</evidence>
<comment type="pathway">
    <text evidence="10">Cell wall biogenesis; peptidoglycan biosynthesis.</text>
</comment>